<sequence length="72" mass="8325">MMWRCSCNSQWKAIRYPVARGEKYAEASYRLPPKATALPPPPPDWISVEDEDDDSQLQRELVILRGMLKMST</sequence>
<protein>
    <submittedName>
        <fullName evidence="1 3">Expressed protein</fullName>
    </submittedName>
</protein>
<organism evidence="1">
    <name type="scientific">Echinococcus granulosus</name>
    <name type="common">Hydatid tapeworm</name>
    <dbReference type="NCBI Taxonomy" id="6210"/>
    <lineage>
        <taxon>Eukaryota</taxon>
        <taxon>Metazoa</taxon>
        <taxon>Spiralia</taxon>
        <taxon>Lophotrochozoa</taxon>
        <taxon>Platyhelminthes</taxon>
        <taxon>Cestoda</taxon>
        <taxon>Eucestoda</taxon>
        <taxon>Cyclophyllidea</taxon>
        <taxon>Taeniidae</taxon>
        <taxon>Echinococcus</taxon>
        <taxon>Echinococcus granulosus group</taxon>
    </lineage>
</organism>
<reference evidence="1 2" key="1">
    <citation type="journal article" date="2013" name="Nature">
        <title>The genomes of four tapeworm species reveal adaptations to parasitism.</title>
        <authorList>
            <person name="Tsai I.J."/>
            <person name="Zarowiecki M."/>
            <person name="Holroyd N."/>
            <person name="Garciarrubio A."/>
            <person name="Sanchez-Flores A."/>
            <person name="Brooks K.L."/>
            <person name="Tracey A."/>
            <person name="Bobes R.J."/>
            <person name="Fragoso G."/>
            <person name="Sciutto E."/>
            <person name="Aslett M."/>
            <person name="Beasley H."/>
            <person name="Bennett H.M."/>
            <person name="Cai J."/>
            <person name="Camicia F."/>
            <person name="Clark R."/>
            <person name="Cucher M."/>
            <person name="De Silva N."/>
            <person name="Day T.A."/>
            <person name="Deplazes P."/>
            <person name="Estrada K."/>
            <person name="Fernandez C."/>
            <person name="Holland P.W."/>
            <person name="Hou J."/>
            <person name="Hu S."/>
            <person name="Huckvale T."/>
            <person name="Hung S.S."/>
            <person name="Kamenetzky L."/>
            <person name="Keane J.A."/>
            <person name="Kiss F."/>
            <person name="Koziol U."/>
            <person name="Lambert O."/>
            <person name="Liu K."/>
            <person name="Luo X."/>
            <person name="Luo Y."/>
            <person name="Macchiaroli N."/>
            <person name="Nichol S."/>
            <person name="Paps J."/>
            <person name="Parkinson J."/>
            <person name="Pouchkina-Stantcheva N."/>
            <person name="Riddiford N."/>
            <person name="Rosenzvit M."/>
            <person name="Salinas G."/>
            <person name="Wasmuth J.D."/>
            <person name="Zamanian M."/>
            <person name="Zheng Y."/>
            <person name="Cai X."/>
            <person name="Soberon X."/>
            <person name="Olson P.D."/>
            <person name="Laclette J.P."/>
            <person name="Brehm K."/>
            <person name="Berriman M."/>
            <person name="Garciarrubio A."/>
            <person name="Bobes R.J."/>
            <person name="Fragoso G."/>
            <person name="Sanchez-Flores A."/>
            <person name="Estrada K."/>
            <person name="Cevallos M.A."/>
            <person name="Morett E."/>
            <person name="Gonzalez V."/>
            <person name="Portillo T."/>
            <person name="Ochoa-Leyva A."/>
            <person name="Jose M.V."/>
            <person name="Sciutto E."/>
            <person name="Landa A."/>
            <person name="Jimenez L."/>
            <person name="Valdes V."/>
            <person name="Carrero J.C."/>
            <person name="Larralde C."/>
            <person name="Morales-Montor J."/>
            <person name="Limon-Lason J."/>
            <person name="Soberon X."/>
            <person name="Laclette J.P."/>
        </authorList>
    </citation>
    <scope>NUCLEOTIDE SEQUENCE [LARGE SCALE GENOMIC DNA]</scope>
</reference>
<evidence type="ECO:0000313" key="3">
    <source>
        <dbReference type="WBParaSite" id="EgrG_001039100"/>
    </source>
</evidence>
<dbReference type="Proteomes" id="UP000492820">
    <property type="component" value="Unassembled WGS sequence"/>
</dbReference>
<proteinExistence type="predicted"/>
<evidence type="ECO:0000313" key="1">
    <source>
        <dbReference type="EMBL" id="CDS17628.1"/>
    </source>
</evidence>
<gene>
    <name evidence="1" type="ORF">EgrG_001039100</name>
</gene>
<name>A0A068WIW8_ECHGR</name>
<reference evidence="1" key="2">
    <citation type="submission" date="2014-06" db="EMBL/GenBank/DDBJ databases">
        <authorList>
            <person name="Aslett M."/>
        </authorList>
    </citation>
    <scope>NUCLEOTIDE SEQUENCE</scope>
</reference>
<dbReference type="AlphaFoldDB" id="A0A068WIW8"/>
<accession>A0A068WIW8</accession>
<dbReference type="WBParaSite" id="EgrG_001039100">
    <property type="protein sequence ID" value="EgrG_001039100"/>
    <property type="gene ID" value="EgrG_001039100"/>
</dbReference>
<reference evidence="3" key="3">
    <citation type="submission" date="2020-10" db="UniProtKB">
        <authorList>
            <consortium name="WormBaseParasite"/>
        </authorList>
    </citation>
    <scope>IDENTIFICATION</scope>
</reference>
<dbReference type="EMBL" id="LK028577">
    <property type="protein sequence ID" value="CDS17628.1"/>
    <property type="molecule type" value="Genomic_DNA"/>
</dbReference>
<evidence type="ECO:0000313" key="2">
    <source>
        <dbReference type="Proteomes" id="UP000492820"/>
    </source>
</evidence>